<organism evidence="8 9">
    <name type="scientific">Hydra vulgaris</name>
    <name type="common">Hydra</name>
    <name type="synonym">Hydra attenuata</name>
    <dbReference type="NCBI Taxonomy" id="6087"/>
    <lineage>
        <taxon>Eukaryota</taxon>
        <taxon>Metazoa</taxon>
        <taxon>Cnidaria</taxon>
        <taxon>Hydrozoa</taxon>
        <taxon>Hydroidolina</taxon>
        <taxon>Anthoathecata</taxon>
        <taxon>Aplanulata</taxon>
        <taxon>Hydridae</taxon>
        <taxon>Hydra</taxon>
    </lineage>
</organism>
<dbReference type="InterPro" id="IPR023561">
    <property type="entry name" value="Carbonic_anhydrase_a-class"/>
</dbReference>
<keyword evidence="8" id="KW-1185">Reference proteome</keyword>
<evidence type="ECO:0000256" key="1">
    <source>
        <dbReference type="ARBA" id="ARBA00010718"/>
    </source>
</evidence>
<dbReference type="GeneID" id="100209487"/>
<evidence type="ECO:0000256" key="4">
    <source>
        <dbReference type="ARBA" id="ARBA00022833"/>
    </source>
</evidence>
<dbReference type="PROSITE" id="PS51144">
    <property type="entry name" value="ALPHA_CA_2"/>
    <property type="match status" value="1"/>
</dbReference>
<dbReference type="Proteomes" id="UP001652625">
    <property type="component" value="Chromosome 07"/>
</dbReference>
<sequence length="268" mass="31192">MFEDFNTLDDPDWDYSKEHGPHQWSKYWNFTKRQSPINLNSKLIQYNSTLKPLHFDKKSIKLEVKNIGKNISFSAVNNAEIMFSGGSLKNRYAFREMHFHWGEVRHGKCDRGCEHTIDGNSYSAEMHIVHWNVDLYKTELEALKNPNGLAVLGLFIDAKEIYEQNESFELVINMFNKVPYINYKTKLEVSPYFLVPSCTKKKFYTYPGSLTIPPLTENVTWILLAEPIKISIDQLDRMTTCTSDSGYITNNYRPTQPLNNRVIHSSFV</sequence>
<evidence type="ECO:0000256" key="5">
    <source>
        <dbReference type="ARBA" id="ARBA00023239"/>
    </source>
</evidence>
<keyword evidence="4" id="KW-0862">Zinc</keyword>
<evidence type="ECO:0000259" key="7">
    <source>
        <dbReference type="PROSITE" id="PS51144"/>
    </source>
</evidence>
<comment type="catalytic activity">
    <reaction evidence="6">
        <text>hydrogencarbonate + H(+) = CO2 + H2O</text>
        <dbReference type="Rhea" id="RHEA:10748"/>
        <dbReference type="ChEBI" id="CHEBI:15377"/>
        <dbReference type="ChEBI" id="CHEBI:15378"/>
        <dbReference type="ChEBI" id="CHEBI:16526"/>
        <dbReference type="ChEBI" id="CHEBI:17544"/>
        <dbReference type="EC" id="4.2.1.1"/>
    </reaction>
</comment>
<accession>A0ABM4C772</accession>
<dbReference type="InterPro" id="IPR036398">
    <property type="entry name" value="CA_dom_sf"/>
</dbReference>
<keyword evidence="3" id="KW-0479">Metal-binding</keyword>
<gene>
    <name evidence="9" type="primary">LOC100209487</name>
</gene>
<evidence type="ECO:0000256" key="3">
    <source>
        <dbReference type="ARBA" id="ARBA00022723"/>
    </source>
</evidence>
<protein>
    <recommendedName>
        <fullName evidence="2">carbonic anhydrase</fullName>
        <ecNumber evidence="2">4.2.1.1</ecNumber>
    </recommendedName>
</protein>
<dbReference type="PANTHER" id="PTHR18952">
    <property type="entry name" value="CARBONIC ANHYDRASE"/>
    <property type="match status" value="1"/>
</dbReference>
<dbReference type="Gene3D" id="3.10.200.10">
    <property type="entry name" value="Alpha carbonic anhydrase"/>
    <property type="match status" value="1"/>
</dbReference>
<name>A0ABM4C772_HYDVU</name>
<reference evidence="9" key="1">
    <citation type="submission" date="2025-08" db="UniProtKB">
        <authorList>
            <consortium name="RefSeq"/>
        </authorList>
    </citation>
    <scope>IDENTIFICATION</scope>
</reference>
<evidence type="ECO:0000313" key="9">
    <source>
        <dbReference type="RefSeq" id="XP_065657455.1"/>
    </source>
</evidence>
<dbReference type="RefSeq" id="XP_065657455.1">
    <property type="nucleotide sequence ID" value="XM_065801383.1"/>
</dbReference>
<evidence type="ECO:0000256" key="2">
    <source>
        <dbReference type="ARBA" id="ARBA00012925"/>
    </source>
</evidence>
<feature type="domain" description="Alpha-carbonic anhydrase" evidence="7">
    <location>
        <begin position="11"/>
        <end position="267"/>
    </location>
</feature>
<dbReference type="SMART" id="SM01057">
    <property type="entry name" value="Carb_anhydrase"/>
    <property type="match status" value="1"/>
</dbReference>
<proteinExistence type="inferred from homology"/>
<dbReference type="EC" id="4.2.1.1" evidence="2"/>
<dbReference type="Pfam" id="PF00194">
    <property type="entry name" value="Carb_anhydrase"/>
    <property type="match status" value="1"/>
</dbReference>
<evidence type="ECO:0000313" key="8">
    <source>
        <dbReference type="Proteomes" id="UP001652625"/>
    </source>
</evidence>
<dbReference type="PANTHER" id="PTHR18952:SF265">
    <property type="entry name" value="CARBONIC ANHYDRASE"/>
    <property type="match status" value="1"/>
</dbReference>
<dbReference type="SUPFAM" id="SSF51069">
    <property type="entry name" value="Carbonic anhydrase"/>
    <property type="match status" value="1"/>
</dbReference>
<dbReference type="CDD" id="cd00326">
    <property type="entry name" value="alpha_CA"/>
    <property type="match status" value="1"/>
</dbReference>
<dbReference type="InterPro" id="IPR001148">
    <property type="entry name" value="CA_dom"/>
</dbReference>
<evidence type="ECO:0000256" key="6">
    <source>
        <dbReference type="ARBA" id="ARBA00048348"/>
    </source>
</evidence>
<comment type="similarity">
    <text evidence="1">Belongs to the alpha-carbonic anhydrase family.</text>
</comment>
<keyword evidence="5" id="KW-0456">Lyase</keyword>